<dbReference type="OrthoDB" id="5986190at2759"/>
<dbReference type="SUPFAM" id="SSF48452">
    <property type="entry name" value="TPR-like"/>
    <property type="match status" value="1"/>
</dbReference>
<accession>A0A1L7XNX5</accession>
<evidence type="ECO:0000259" key="2">
    <source>
        <dbReference type="Pfam" id="PF14420"/>
    </source>
</evidence>
<dbReference type="Proteomes" id="UP000184330">
    <property type="component" value="Unassembled WGS sequence"/>
</dbReference>
<dbReference type="InterPro" id="IPR011990">
    <property type="entry name" value="TPR-like_helical_dom_sf"/>
</dbReference>
<dbReference type="EMBL" id="FJOG01000039">
    <property type="protein sequence ID" value="CZR66739.1"/>
    <property type="molecule type" value="Genomic_DNA"/>
</dbReference>
<reference evidence="3 4" key="1">
    <citation type="submission" date="2016-03" db="EMBL/GenBank/DDBJ databases">
        <authorList>
            <person name="Ploux O."/>
        </authorList>
    </citation>
    <scope>NUCLEOTIDE SEQUENCE [LARGE SCALE GENOMIC DNA]</scope>
    <source>
        <strain evidence="3 4">UAMH 11012</strain>
    </source>
</reference>
<evidence type="ECO:0000313" key="4">
    <source>
        <dbReference type="Proteomes" id="UP000184330"/>
    </source>
</evidence>
<evidence type="ECO:0000313" key="3">
    <source>
        <dbReference type="EMBL" id="CZR66739.1"/>
    </source>
</evidence>
<dbReference type="InterPro" id="IPR025676">
    <property type="entry name" value="Clr5_dom"/>
</dbReference>
<evidence type="ECO:0000256" key="1">
    <source>
        <dbReference type="SAM" id="MobiDB-lite"/>
    </source>
</evidence>
<gene>
    <name evidence="3" type="ORF">PAC_16640</name>
</gene>
<sequence length="532" mass="60144">MEPPEAIAPDFLANNEPRRPSNRVDWDNQKERIRLLYVSENRPLRDVIAIMKERYGFLATERQYKSKVSEWKMDKNIRKTEMKFMVRKQESRKSEKGKKSAFRIRGRPVEQRKIDRFRKERDGEMQAPAPPLSTVSGDTPSDISYFTPGDAHSRLSPITPPAAVLTPDNPDAMDHSSLGMLDSFPVETNPEDSLPLDTTNLRDSPIWDLFLNLDAGGSEWGATKVGRVVEELLSWPQSPTGRNFQTGVETAGATFQNPTPEPQEPDFGAASSIPGSWGLPRVQFDKISDIIPVELCHKVDAKLEREAEGALSNPWDPDQVQMMRLATMIADADKFKFYDMRDPGECLIEDFGDVAYLLSAILQLGDLSIFESQEPSKGLVHSAYLVGQTYFIGGRLHSAGACLRQVMKHKHMLSRKDDQFEALRLLGEISRVLSFQETAEDILIACATESQKVLELYHKRTLHSLRSLGTAYIVSRKLDRAMHVLEVALEGYITAFGKWHPMTAEVVIILAHLYADEGTFERIARHMERIME</sequence>
<dbReference type="PANTHER" id="PTHR38788">
    <property type="entry name" value="CLR5 DOMAIN-CONTAINING PROTEIN"/>
    <property type="match status" value="1"/>
</dbReference>
<organism evidence="3 4">
    <name type="scientific">Phialocephala subalpina</name>
    <dbReference type="NCBI Taxonomy" id="576137"/>
    <lineage>
        <taxon>Eukaryota</taxon>
        <taxon>Fungi</taxon>
        <taxon>Dikarya</taxon>
        <taxon>Ascomycota</taxon>
        <taxon>Pezizomycotina</taxon>
        <taxon>Leotiomycetes</taxon>
        <taxon>Helotiales</taxon>
        <taxon>Mollisiaceae</taxon>
        <taxon>Phialocephala</taxon>
        <taxon>Phialocephala fortinii species complex</taxon>
    </lineage>
</organism>
<protein>
    <recommendedName>
        <fullName evidence="2">Clr5 domain-containing protein</fullName>
    </recommendedName>
</protein>
<dbReference type="Pfam" id="PF14420">
    <property type="entry name" value="Clr5"/>
    <property type="match status" value="1"/>
</dbReference>
<name>A0A1L7XNX5_9HELO</name>
<proteinExistence type="predicted"/>
<dbReference type="AlphaFoldDB" id="A0A1L7XNX5"/>
<dbReference type="Gene3D" id="1.25.40.10">
    <property type="entry name" value="Tetratricopeptide repeat domain"/>
    <property type="match status" value="1"/>
</dbReference>
<feature type="region of interest" description="Disordered" evidence="1">
    <location>
        <begin position="1"/>
        <end position="24"/>
    </location>
</feature>
<feature type="region of interest" description="Disordered" evidence="1">
    <location>
        <begin position="118"/>
        <end position="139"/>
    </location>
</feature>
<keyword evidence="4" id="KW-1185">Reference proteome</keyword>
<feature type="domain" description="Clr5" evidence="2">
    <location>
        <begin position="25"/>
        <end position="75"/>
    </location>
</feature>
<dbReference type="PANTHER" id="PTHR38788:SF3">
    <property type="entry name" value="CLR5 DOMAIN-CONTAINING PROTEIN"/>
    <property type="match status" value="1"/>
</dbReference>